<accession>A0A0E9S646</accession>
<reference evidence="2" key="2">
    <citation type="journal article" date="2015" name="Fish Shellfish Immunol.">
        <title>Early steps in the European eel (Anguilla anguilla)-Vibrio vulnificus interaction in the gills: Role of the RtxA13 toxin.</title>
        <authorList>
            <person name="Callol A."/>
            <person name="Pajuelo D."/>
            <person name="Ebbesson L."/>
            <person name="Teles M."/>
            <person name="MacKenzie S."/>
            <person name="Amaro C."/>
        </authorList>
    </citation>
    <scope>NUCLEOTIDE SEQUENCE</scope>
</reference>
<organism evidence="2">
    <name type="scientific">Anguilla anguilla</name>
    <name type="common">European freshwater eel</name>
    <name type="synonym">Muraena anguilla</name>
    <dbReference type="NCBI Taxonomy" id="7936"/>
    <lineage>
        <taxon>Eukaryota</taxon>
        <taxon>Metazoa</taxon>
        <taxon>Chordata</taxon>
        <taxon>Craniata</taxon>
        <taxon>Vertebrata</taxon>
        <taxon>Euteleostomi</taxon>
        <taxon>Actinopterygii</taxon>
        <taxon>Neopterygii</taxon>
        <taxon>Teleostei</taxon>
        <taxon>Anguilliformes</taxon>
        <taxon>Anguillidae</taxon>
        <taxon>Anguilla</taxon>
    </lineage>
</organism>
<name>A0A0E9S646_ANGAN</name>
<dbReference type="EMBL" id="GBXM01072432">
    <property type="protein sequence ID" value="JAH36145.1"/>
    <property type="molecule type" value="Transcribed_RNA"/>
</dbReference>
<protein>
    <submittedName>
        <fullName evidence="2">Uncharacterized protein</fullName>
    </submittedName>
</protein>
<evidence type="ECO:0000313" key="2">
    <source>
        <dbReference type="EMBL" id="JAH36145.1"/>
    </source>
</evidence>
<proteinExistence type="predicted"/>
<dbReference type="AlphaFoldDB" id="A0A0E9S646"/>
<feature type="region of interest" description="Disordered" evidence="1">
    <location>
        <begin position="1"/>
        <end position="23"/>
    </location>
</feature>
<evidence type="ECO:0000256" key="1">
    <source>
        <dbReference type="SAM" id="MobiDB-lite"/>
    </source>
</evidence>
<sequence>MADTDTPTPKILPLVLSDNCEMQ</sequence>
<reference evidence="2" key="1">
    <citation type="submission" date="2014-11" db="EMBL/GenBank/DDBJ databases">
        <authorList>
            <person name="Amaro Gonzalez C."/>
        </authorList>
    </citation>
    <scope>NUCLEOTIDE SEQUENCE</scope>
</reference>